<protein>
    <submittedName>
        <fullName evidence="8">RDD family protein</fullName>
    </submittedName>
</protein>
<comment type="subcellular location">
    <subcellularLocation>
        <location evidence="1">Cell membrane</location>
        <topology evidence="1">Multi-pass membrane protein</topology>
    </subcellularLocation>
</comment>
<feature type="transmembrane region" description="Helical" evidence="6">
    <location>
        <begin position="41"/>
        <end position="61"/>
    </location>
</feature>
<dbReference type="PANTHER" id="PTHR36115:SF9">
    <property type="entry name" value="LMO1584 PROTEIN"/>
    <property type="match status" value="1"/>
</dbReference>
<feature type="domain" description="RDD" evidence="7">
    <location>
        <begin position="5"/>
        <end position="126"/>
    </location>
</feature>
<keyword evidence="3 6" id="KW-0812">Transmembrane</keyword>
<keyword evidence="5 6" id="KW-0472">Membrane</keyword>
<dbReference type="InterPro" id="IPR051791">
    <property type="entry name" value="Pra-immunoreactive"/>
</dbReference>
<evidence type="ECO:0000313" key="8">
    <source>
        <dbReference type="EMBL" id="MFD1609202.1"/>
    </source>
</evidence>
<evidence type="ECO:0000256" key="6">
    <source>
        <dbReference type="SAM" id="Phobius"/>
    </source>
</evidence>
<keyword evidence="4 6" id="KW-1133">Transmembrane helix</keyword>
<gene>
    <name evidence="8" type="ORF">ACFSBH_16415</name>
</gene>
<evidence type="ECO:0000256" key="5">
    <source>
        <dbReference type="ARBA" id="ARBA00023136"/>
    </source>
</evidence>
<keyword evidence="2" id="KW-1003">Cell membrane</keyword>
<dbReference type="Pfam" id="PF06271">
    <property type="entry name" value="RDD"/>
    <property type="match status" value="1"/>
</dbReference>
<feature type="transmembrane region" description="Helical" evidence="6">
    <location>
        <begin position="7"/>
        <end position="35"/>
    </location>
</feature>
<dbReference type="InterPro" id="IPR010432">
    <property type="entry name" value="RDD"/>
</dbReference>
<accession>A0ABW4HVM1</accession>
<dbReference type="RefSeq" id="WP_251514388.1">
    <property type="nucleotide sequence ID" value="NZ_JAMBON010000016.1"/>
</dbReference>
<reference evidence="9" key="1">
    <citation type="journal article" date="2019" name="Int. J. Syst. Evol. Microbiol.">
        <title>The Global Catalogue of Microorganisms (GCM) 10K type strain sequencing project: providing services to taxonomists for standard genome sequencing and annotation.</title>
        <authorList>
            <consortium name="The Broad Institute Genomics Platform"/>
            <consortium name="The Broad Institute Genome Sequencing Center for Infectious Disease"/>
            <person name="Wu L."/>
            <person name="Ma J."/>
        </authorList>
    </citation>
    <scope>NUCLEOTIDE SEQUENCE [LARGE SCALE GENOMIC DNA]</scope>
    <source>
        <strain evidence="9">CGMCC 1.12376</strain>
    </source>
</reference>
<feature type="transmembrane region" description="Helical" evidence="6">
    <location>
        <begin position="93"/>
        <end position="111"/>
    </location>
</feature>
<organism evidence="8 9">
    <name type="scientific">Oceanobacillus luteolus</name>
    <dbReference type="NCBI Taxonomy" id="1274358"/>
    <lineage>
        <taxon>Bacteria</taxon>
        <taxon>Bacillati</taxon>
        <taxon>Bacillota</taxon>
        <taxon>Bacilli</taxon>
        <taxon>Bacillales</taxon>
        <taxon>Bacillaceae</taxon>
        <taxon>Oceanobacillus</taxon>
    </lineage>
</organism>
<keyword evidence="9" id="KW-1185">Reference proteome</keyword>
<evidence type="ECO:0000256" key="4">
    <source>
        <dbReference type="ARBA" id="ARBA00022989"/>
    </source>
</evidence>
<evidence type="ECO:0000256" key="1">
    <source>
        <dbReference type="ARBA" id="ARBA00004651"/>
    </source>
</evidence>
<name>A0ABW4HVM1_9BACI</name>
<evidence type="ECO:0000256" key="2">
    <source>
        <dbReference type="ARBA" id="ARBA00022475"/>
    </source>
</evidence>
<dbReference type="Proteomes" id="UP001597221">
    <property type="component" value="Unassembled WGS sequence"/>
</dbReference>
<evidence type="ECO:0000259" key="7">
    <source>
        <dbReference type="Pfam" id="PF06271"/>
    </source>
</evidence>
<proteinExistence type="predicted"/>
<comment type="caution">
    <text evidence="8">The sequence shown here is derived from an EMBL/GenBank/DDBJ whole genome shotgun (WGS) entry which is preliminary data.</text>
</comment>
<evidence type="ECO:0000313" key="9">
    <source>
        <dbReference type="Proteomes" id="UP001597221"/>
    </source>
</evidence>
<dbReference type="EMBL" id="JBHUDE010000150">
    <property type="protein sequence ID" value="MFD1609202.1"/>
    <property type="molecule type" value="Genomic_DNA"/>
</dbReference>
<sequence>MERNAGFWIRLGAILVDGIFLSITLGFLSYILFGVFLDDNFFLDTLNLVYFIILPFVWYGYTIGKKAFGIRIVSIHGNKLGLGQMILRELVGGIIYALTFGIGAIISAFMVGMRPDKRSIHDFIAGTYVIYEKPETYEL</sequence>
<evidence type="ECO:0000256" key="3">
    <source>
        <dbReference type="ARBA" id="ARBA00022692"/>
    </source>
</evidence>
<dbReference type="PANTHER" id="PTHR36115">
    <property type="entry name" value="PROLINE-RICH ANTIGEN HOMOLOG-RELATED"/>
    <property type="match status" value="1"/>
</dbReference>